<evidence type="ECO:0000313" key="2">
    <source>
        <dbReference type="EMBL" id="KEO93464.1"/>
    </source>
</evidence>
<accession>A0A074MIY6</accession>
<dbReference type="OrthoDB" id="7596140at2"/>
<gene>
    <name evidence="2" type="ORF">EH32_12175</name>
</gene>
<comment type="caution">
    <text evidence="2">The sequence shown here is derived from an EMBL/GenBank/DDBJ whole genome shotgun (WGS) entry which is preliminary data.</text>
</comment>
<feature type="chain" id="PRO_5001699339" description="Autotransporter adhesin" evidence="1">
    <location>
        <begin position="25"/>
        <end position="217"/>
    </location>
</feature>
<protein>
    <recommendedName>
        <fullName evidence="4">Autotransporter adhesin</fullName>
    </recommendedName>
</protein>
<sequence>MSGARNMSWPAFAMLAFGPIVPVAGLCAQSAGSATQSPSEDVRTQDVVVLEGEQGAGGSGRLAVNIAAGDLNQQASSVVLAQGAIAVTRERVVQKSEASGAEERSTRIVLGDGTFAGHAGLASLNITAGTGNQSANLASIAIGQASALSDQLLEQTRAPIEPSGGPRAAASGRNDSIEIDDGAFAGGSGVFQANLIGGERNSSANTFSLAVMAGGQP</sequence>
<dbReference type="AlphaFoldDB" id="A0A074MIY6"/>
<organism evidence="2 3">
    <name type="scientific">Erythrobacter litoralis</name>
    <dbReference type="NCBI Taxonomy" id="39960"/>
    <lineage>
        <taxon>Bacteria</taxon>
        <taxon>Pseudomonadati</taxon>
        <taxon>Pseudomonadota</taxon>
        <taxon>Alphaproteobacteria</taxon>
        <taxon>Sphingomonadales</taxon>
        <taxon>Erythrobacteraceae</taxon>
        <taxon>Erythrobacter/Porphyrobacter group</taxon>
        <taxon>Erythrobacter</taxon>
    </lineage>
</organism>
<reference evidence="2 3" key="1">
    <citation type="submission" date="2014-04" db="EMBL/GenBank/DDBJ databases">
        <title>A comprehensive comparison of genomes of Erythrobacter spp. Strains.</title>
        <authorList>
            <person name="Zheng Q."/>
        </authorList>
    </citation>
    <scope>NUCLEOTIDE SEQUENCE [LARGE SCALE GENOMIC DNA]</scope>
    <source>
        <strain evidence="2 3">DSM 8509</strain>
    </source>
</reference>
<dbReference type="KEGG" id="elq:Ga0102493_11149"/>
<name>A0A074MIY6_9SPHN</name>
<keyword evidence="1" id="KW-0732">Signal</keyword>
<proteinExistence type="predicted"/>
<keyword evidence="3" id="KW-1185">Reference proteome</keyword>
<evidence type="ECO:0008006" key="4">
    <source>
        <dbReference type="Google" id="ProtNLM"/>
    </source>
</evidence>
<feature type="signal peptide" evidence="1">
    <location>
        <begin position="1"/>
        <end position="24"/>
    </location>
</feature>
<evidence type="ECO:0000256" key="1">
    <source>
        <dbReference type="SAM" id="SignalP"/>
    </source>
</evidence>
<evidence type="ECO:0000313" key="3">
    <source>
        <dbReference type="Proteomes" id="UP000027866"/>
    </source>
</evidence>
<dbReference type="RefSeq" id="WP_034903583.1">
    <property type="nucleotide sequence ID" value="NZ_CP017057.1"/>
</dbReference>
<dbReference type="PATRIC" id="fig|39960.10.peg.2398"/>
<dbReference type="EMBL" id="JMIX01000006">
    <property type="protein sequence ID" value="KEO93464.1"/>
    <property type="molecule type" value="Genomic_DNA"/>
</dbReference>
<dbReference type="Proteomes" id="UP000027866">
    <property type="component" value="Unassembled WGS sequence"/>
</dbReference>